<feature type="transmembrane region" description="Helical" evidence="1">
    <location>
        <begin position="6"/>
        <end position="24"/>
    </location>
</feature>
<reference evidence="2 3" key="2">
    <citation type="journal article" date="2013" name="Genome Announc.">
        <title>Genome Sequence of Growth-Improving Paenibacillus mucilaginosus Strain KNP414.</title>
        <authorList>
            <person name="Lu J.J."/>
            <person name="Wang J.F."/>
            <person name="Hu X.F."/>
        </authorList>
    </citation>
    <scope>NUCLEOTIDE SEQUENCE [LARGE SCALE GENOMIC DNA]</scope>
    <source>
        <strain evidence="2 3">KNP414</strain>
    </source>
</reference>
<evidence type="ECO:0000313" key="3">
    <source>
        <dbReference type="Proteomes" id="UP000006620"/>
    </source>
</evidence>
<name>F8F897_PAEMK</name>
<sequence>MQSGDGFIILLVVAVLAGWLYLAARSRMKEVVEEEGLPELLSGLEEPPEDEVSELLKDLGYEVLSGKKRVMLDIAVNRRETLQSRLFIDYVAQKDGAYYAVKVARERMPLEKTGSAIRERLLVYQLLYPQTAGVLYVNLQGGTVDCYEFELQVANE</sequence>
<dbReference type="EMBL" id="CP002869">
    <property type="protein sequence ID" value="AEI41244.1"/>
    <property type="molecule type" value="Genomic_DNA"/>
</dbReference>
<dbReference type="AlphaFoldDB" id="F8F897"/>
<dbReference type="KEGG" id="pms:KNP414_02683"/>
<keyword evidence="1" id="KW-0812">Transmembrane</keyword>
<proteinExistence type="predicted"/>
<dbReference type="PATRIC" id="fig|1036673.3.peg.2442"/>
<evidence type="ECO:0000256" key="1">
    <source>
        <dbReference type="SAM" id="Phobius"/>
    </source>
</evidence>
<evidence type="ECO:0000313" key="2">
    <source>
        <dbReference type="EMBL" id="AEI41244.1"/>
    </source>
</evidence>
<accession>F8F897</accession>
<reference evidence="3" key="1">
    <citation type="submission" date="2011-06" db="EMBL/GenBank/DDBJ databases">
        <title>Complete genome sequence of Paenibacillus mucilaginosus KNP414.</title>
        <authorList>
            <person name="Wang J."/>
            <person name="Hu S."/>
            <person name="Hu X."/>
            <person name="Zhang B."/>
            <person name="Dong D."/>
            <person name="Zhang S."/>
            <person name="Zhao K."/>
            <person name="Wu D."/>
        </authorList>
    </citation>
    <scope>NUCLEOTIDE SEQUENCE [LARGE SCALE GENOMIC DNA]</scope>
    <source>
        <strain evidence="3">KNP414</strain>
    </source>
</reference>
<dbReference type="Proteomes" id="UP000006620">
    <property type="component" value="Chromosome"/>
</dbReference>
<keyword evidence="1" id="KW-0472">Membrane</keyword>
<protein>
    <submittedName>
        <fullName evidence="2">Uncharacterized protein</fullName>
    </submittedName>
</protein>
<gene>
    <name evidence="2" type="ordered locus">KNP414_02683</name>
</gene>
<organism evidence="2 3">
    <name type="scientific">Paenibacillus mucilaginosus (strain KNP414)</name>
    <dbReference type="NCBI Taxonomy" id="1036673"/>
    <lineage>
        <taxon>Bacteria</taxon>
        <taxon>Bacillati</taxon>
        <taxon>Bacillota</taxon>
        <taxon>Bacilli</taxon>
        <taxon>Bacillales</taxon>
        <taxon>Paenibacillaceae</taxon>
        <taxon>Paenibacillus</taxon>
    </lineage>
</organism>
<dbReference type="HOGENOM" id="CLU_113288_0_0_9"/>
<keyword evidence="1" id="KW-1133">Transmembrane helix</keyword>